<gene>
    <name evidence="2" type="ORF">BaRGS_00015794</name>
</gene>
<evidence type="ECO:0000313" key="2">
    <source>
        <dbReference type="EMBL" id="KAK7493064.1"/>
    </source>
</evidence>
<comment type="caution">
    <text evidence="2">The sequence shown here is derived from an EMBL/GenBank/DDBJ whole genome shotgun (WGS) entry which is preliminary data.</text>
</comment>
<evidence type="ECO:0000256" key="1">
    <source>
        <dbReference type="SAM" id="MobiDB-lite"/>
    </source>
</evidence>
<dbReference type="AlphaFoldDB" id="A0ABD0L0N4"/>
<name>A0ABD0L0N4_9CAEN</name>
<organism evidence="2 3">
    <name type="scientific">Batillaria attramentaria</name>
    <dbReference type="NCBI Taxonomy" id="370345"/>
    <lineage>
        <taxon>Eukaryota</taxon>
        <taxon>Metazoa</taxon>
        <taxon>Spiralia</taxon>
        <taxon>Lophotrochozoa</taxon>
        <taxon>Mollusca</taxon>
        <taxon>Gastropoda</taxon>
        <taxon>Caenogastropoda</taxon>
        <taxon>Sorbeoconcha</taxon>
        <taxon>Cerithioidea</taxon>
        <taxon>Batillariidae</taxon>
        <taxon>Batillaria</taxon>
    </lineage>
</organism>
<accession>A0ABD0L0N4</accession>
<feature type="compositionally biased region" description="Low complexity" evidence="1">
    <location>
        <begin position="70"/>
        <end position="79"/>
    </location>
</feature>
<feature type="compositionally biased region" description="Basic residues" evidence="1">
    <location>
        <begin position="59"/>
        <end position="69"/>
    </location>
</feature>
<dbReference type="EMBL" id="JACVVK020000097">
    <property type="protein sequence ID" value="KAK7493064.1"/>
    <property type="molecule type" value="Genomic_DNA"/>
</dbReference>
<evidence type="ECO:0000313" key="3">
    <source>
        <dbReference type="Proteomes" id="UP001519460"/>
    </source>
</evidence>
<dbReference type="Proteomes" id="UP001519460">
    <property type="component" value="Unassembled WGS sequence"/>
</dbReference>
<sequence length="79" mass="9248">MHKPRASFEGMGSHWRSLRTAAVAVDKRKTTASPQGPDTVIACEVISPEEEENEDEQNRRRRRRRRRRTTTTTTITRRQ</sequence>
<protein>
    <submittedName>
        <fullName evidence="2">Uncharacterized protein</fullName>
    </submittedName>
</protein>
<keyword evidence="3" id="KW-1185">Reference proteome</keyword>
<proteinExistence type="predicted"/>
<reference evidence="2 3" key="1">
    <citation type="journal article" date="2023" name="Sci. Data">
        <title>Genome assembly of the Korean intertidal mud-creeper Batillaria attramentaria.</title>
        <authorList>
            <person name="Patra A.K."/>
            <person name="Ho P.T."/>
            <person name="Jun S."/>
            <person name="Lee S.J."/>
            <person name="Kim Y."/>
            <person name="Won Y.J."/>
        </authorList>
    </citation>
    <scope>NUCLEOTIDE SEQUENCE [LARGE SCALE GENOMIC DNA]</scope>
    <source>
        <strain evidence="2">Wonlab-2016</strain>
    </source>
</reference>
<feature type="region of interest" description="Disordered" evidence="1">
    <location>
        <begin position="45"/>
        <end position="79"/>
    </location>
</feature>